<dbReference type="InterPro" id="IPR013149">
    <property type="entry name" value="ADH-like_C"/>
</dbReference>
<accession>A0A316VNW5</accession>
<sequence length="344" mass="37015">MSQNTQIILRERPGIQGTVNPSLESGTFALQKSPIPTEKDVPDGSVLIKVRYVSIDPAMRGWLNDTRSYLPPAKIGDVFRCAALGEIVHSKSPSFTVGDPIAASTGWQQYAILPAKLVEAAPAKKGAELIDYLGVFGSSGLTAYFGLFEVAKAKQGDVVVVTGAAGSVGSIVVQLAKIKGCTVIATAGSDDKVKWLKEELGADDAFSYRSPTFFQDLRNCIVRKHKFAHCVFDNVGGAQLDLLLGCLRKHARIALCGAISDYNGVTNGLKNYLALIGQSATIQGFIVFDYADKYDAARTDFAKWLGEGKLKRNFYTREGLENAPQALIDLFSGVNKGKMVVKVA</sequence>
<keyword evidence="1" id="KW-0560">Oxidoreductase</keyword>
<keyword evidence="4" id="KW-1185">Reference proteome</keyword>
<dbReference type="AlphaFoldDB" id="A0A316VNW5"/>
<dbReference type="Pfam" id="PF16884">
    <property type="entry name" value="ADH_N_2"/>
    <property type="match status" value="1"/>
</dbReference>
<dbReference type="SUPFAM" id="SSF51735">
    <property type="entry name" value="NAD(P)-binding Rossmann-fold domains"/>
    <property type="match status" value="1"/>
</dbReference>
<dbReference type="SUPFAM" id="SSF50129">
    <property type="entry name" value="GroES-like"/>
    <property type="match status" value="1"/>
</dbReference>
<dbReference type="InterPro" id="IPR036291">
    <property type="entry name" value="NAD(P)-bd_dom_sf"/>
</dbReference>
<dbReference type="InterPro" id="IPR011032">
    <property type="entry name" value="GroES-like_sf"/>
</dbReference>
<dbReference type="OrthoDB" id="809632at2759"/>
<dbReference type="EMBL" id="KZ819543">
    <property type="protein sequence ID" value="PWN38758.1"/>
    <property type="molecule type" value="Genomic_DNA"/>
</dbReference>
<reference evidence="3 4" key="1">
    <citation type="journal article" date="2018" name="Mol. Biol. Evol.">
        <title>Broad Genomic Sampling Reveals a Smut Pathogenic Ancestry of the Fungal Clade Ustilaginomycotina.</title>
        <authorList>
            <person name="Kijpornyongpan T."/>
            <person name="Mondo S.J."/>
            <person name="Barry K."/>
            <person name="Sandor L."/>
            <person name="Lee J."/>
            <person name="Lipzen A."/>
            <person name="Pangilinan J."/>
            <person name="LaButti K."/>
            <person name="Hainaut M."/>
            <person name="Henrissat B."/>
            <person name="Grigoriev I.V."/>
            <person name="Spatafora J.W."/>
            <person name="Aime M.C."/>
        </authorList>
    </citation>
    <scope>NUCLEOTIDE SEQUENCE [LARGE SCALE GENOMIC DNA]</scope>
    <source>
        <strain evidence="3 4">MCA 4658</strain>
    </source>
</reference>
<dbReference type="FunCoup" id="A0A316VNW5">
    <property type="interactions" value="55"/>
</dbReference>
<dbReference type="PANTHER" id="PTHR43205">
    <property type="entry name" value="PROSTAGLANDIN REDUCTASE"/>
    <property type="match status" value="1"/>
</dbReference>
<dbReference type="CDD" id="cd05288">
    <property type="entry name" value="PGDH"/>
    <property type="match status" value="1"/>
</dbReference>
<proteinExistence type="predicted"/>
<dbReference type="InParanoid" id="A0A316VNW5"/>
<dbReference type="SMART" id="SM00829">
    <property type="entry name" value="PKS_ER"/>
    <property type="match status" value="1"/>
</dbReference>
<name>A0A316VNW5_9BASI</name>
<dbReference type="Gene3D" id="3.40.50.720">
    <property type="entry name" value="NAD(P)-binding Rossmann-like Domain"/>
    <property type="match status" value="1"/>
</dbReference>
<evidence type="ECO:0000313" key="3">
    <source>
        <dbReference type="EMBL" id="PWN38758.1"/>
    </source>
</evidence>
<dbReference type="Proteomes" id="UP000245783">
    <property type="component" value="Unassembled WGS sequence"/>
</dbReference>
<organism evidence="3 4">
    <name type="scientific">Ceraceosorus guamensis</name>
    <dbReference type="NCBI Taxonomy" id="1522189"/>
    <lineage>
        <taxon>Eukaryota</taxon>
        <taxon>Fungi</taxon>
        <taxon>Dikarya</taxon>
        <taxon>Basidiomycota</taxon>
        <taxon>Ustilaginomycotina</taxon>
        <taxon>Exobasidiomycetes</taxon>
        <taxon>Ceraceosorales</taxon>
        <taxon>Ceraceosoraceae</taxon>
        <taxon>Ceraceosorus</taxon>
    </lineage>
</organism>
<protein>
    <submittedName>
        <fullName evidence="3">NAD(P)-binding protein</fullName>
    </submittedName>
</protein>
<dbReference type="GeneID" id="37033986"/>
<dbReference type="FunFam" id="3.40.50.720:FF:000121">
    <property type="entry name" value="Prostaglandin reductase 2"/>
    <property type="match status" value="1"/>
</dbReference>
<evidence type="ECO:0000256" key="1">
    <source>
        <dbReference type="ARBA" id="ARBA00023002"/>
    </source>
</evidence>
<feature type="domain" description="Enoyl reductase (ER)" evidence="2">
    <location>
        <begin position="26"/>
        <end position="341"/>
    </location>
</feature>
<dbReference type="Pfam" id="PF00107">
    <property type="entry name" value="ADH_zinc_N"/>
    <property type="match status" value="1"/>
</dbReference>
<gene>
    <name evidence="3" type="ORF">IE81DRAFT_295853</name>
</gene>
<evidence type="ECO:0000313" key="4">
    <source>
        <dbReference type="Proteomes" id="UP000245783"/>
    </source>
</evidence>
<evidence type="ECO:0000259" key="2">
    <source>
        <dbReference type="SMART" id="SM00829"/>
    </source>
</evidence>
<dbReference type="InterPro" id="IPR020843">
    <property type="entry name" value="ER"/>
</dbReference>
<dbReference type="PANTHER" id="PTHR43205:SF42">
    <property type="entry name" value="ALCOHOL DEHYDROGENASE, ZINC-CONTAINING (AFU_ORTHOLOGUE AFUA_7G04530)"/>
    <property type="match status" value="1"/>
</dbReference>
<dbReference type="RefSeq" id="XP_025365918.1">
    <property type="nucleotide sequence ID" value="XM_025512116.1"/>
</dbReference>
<dbReference type="InterPro" id="IPR041694">
    <property type="entry name" value="ADH_N_2"/>
</dbReference>
<dbReference type="InterPro" id="IPR045010">
    <property type="entry name" value="MDR_fam"/>
</dbReference>
<dbReference type="Gene3D" id="3.90.180.10">
    <property type="entry name" value="Medium-chain alcohol dehydrogenases, catalytic domain"/>
    <property type="match status" value="1"/>
</dbReference>
<dbReference type="GO" id="GO:0016628">
    <property type="term" value="F:oxidoreductase activity, acting on the CH-CH group of donors, NAD or NADP as acceptor"/>
    <property type="evidence" value="ECO:0007669"/>
    <property type="project" value="InterPro"/>
</dbReference>